<feature type="compositionally biased region" description="Polar residues" evidence="1">
    <location>
        <begin position="228"/>
        <end position="240"/>
    </location>
</feature>
<evidence type="ECO:0000313" key="3">
    <source>
        <dbReference type="Proteomes" id="UP001215280"/>
    </source>
</evidence>
<evidence type="ECO:0000313" key="2">
    <source>
        <dbReference type="EMBL" id="KAJ7731688.1"/>
    </source>
</evidence>
<keyword evidence="3" id="KW-1185">Reference proteome</keyword>
<sequence length="562" mass="61282">MTSSSAVEVFQGLEEGPDITKKIAALVWDATQYRFIYKKLKQSTSTETVATYTFFSRAVVFPRADYGVNSFFPLPAAVLKPLECVNKSIAHCITGGYRTAALAALEKEAAILPAPLRLESALLHRLASYLSIPPSHGIVPLLHDAILRVPKNPCRASALHYVERLPAVRWPPNVPPRGARVRERKPRPPMDVTTDPRAGHAGSGARGKRGGAVDELYTQSLPPPQGGRQVTSTALSVTSHASASQTSPDLSLGMEHILPVYAVLWATPLPVSTVIPSKDQAISVLEQYLEDPDYMGGTWFTDGSLLAGRAGGAAVLFTGGVVVERLLLPLGDGQIESWSSLTRRLGFVLSCQHPLVRVNFGRSFTTNSFELLWRVILRSASLTSAHIETAGNEFADDAAKAATLLAPPPSIPVSLTTCKRQINTMILTRWEFLWSVATPGRGLREIDDSPPSLIMRSPYDSLAARASISILAQLRTDFSSLNVHRFRCRLTTSPACDACGAARETPAHFLLHCPAWDHLRNPLQRASYAARILGAVDVRTLLNHPKLLRPVITFITQTRRFC</sequence>
<gene>
    <name evidence="2" type="ORF">DFH07DRAFT_968681</name>
</gene>
<comment type="caution">
    <text evidence="2">The sequence shown here is derived from an EMBL/GenBank/DDBJ whole genome shotgun (WGS) entry which is preliminary data.</text>
</comment>
<proteinExistence type="predicted"/>
<organism evidence="2 3">
    <name type="scientific">Mycena maculata</name>
    <dbReference type="NCBI Taxonomy" id="230809"/>
    <lineage>
        <taxon>Eukaryota</taxon>
        <taxon>Fungi</taxon>
        <taxon>Dikarya</taxon>
        <taxon>Basidiomycota</taxon>
        <taxon>Agaricomycotina</taxon>
        <taxon>Agaricomycetes</taxon>
        <taxon>Agaricomycetidae</taxon>
        <taxon>Agaricales</taxon>
        <taxon>Marasmiineae</taxon>
        <taxon>Mycenaceae</taxon>
        <taxon>Mycena</taxon>
    </lineage>
</organism>
<accession>A0AAD7HZK5</accession>
<dbReference type="Proteomes" id="UP001215280">
    <property type="component" value="Unassembled WGS sequence"/>
</dbReference>
<evidence type="ECO:0000256" key="1">
    <source>
        <dbReference type="SAM" id="MobiDB-lite"/>
    </source>
</evidence>
<feature type="region of interest" description="Disordered" evidence="1">
    <location>
        <begin position="172"/>
        <end position="240"/>
    </location>
</feature>
<name>A0AAD7HZK5_9AGAR</name>
<protein>
    <recommendedName>
        <fullName evidence="4">Reverse transcriptase zinc-binding domain-containing protein</fullName>
    </recommendedName>
</protein>
<dbReference type="EMBL" id="JARJLG010000181">
    <property type="protein sequence ID" value="KAJ7731688.1"/>
    <property type="molecule type" value="Genomic_DNA"/>
</dbReference>
<evidence type="ECO:0008006" key="4">
    <source>
        <dbReference type="Google" id="ProtNLM"/>
    </source>
</evidence>
<dbReference type="AlphaFoldDB" id="A0AAD7HZK5"/>
<reference evidence="2" key="1">
    <citation type="submission" date="2023-03" db="EMBL/GenBank/DDBJ databases">
        <title>Massive genome expansion in bonnet fungi (Mycena s.s.) driven by repeated elements and novel gene families across ecological guilds.</title>
        <authorList>
            <consortium name="Lawrence Berkeley National Laboratory"/>
            <person name="Harder C.B."/>
            <person name="Miyauchi S."/>
            <person name="Viragh M."/>
            <person name="Kuo A."/>
            <person name="Thoen E."/>
            <person name="Andreopoulos B."/>
            <person name="Lu D."/>
            <person name="Skrede I."/>
            <person name="Drula E."/>
            <person name="Henrissat B."/>
            <person name="Morin E."/>
            <person name="Kohler A."/>
            <person name="Barry K."/>
            <person name="LaButti K."/>
            <person name="Morin E."/>
            <person name="Salamov A."/>
            <person name="Lipzen A."/>
            <person name="Mereny Z."/>
            <person name="Hegedus B."/>
            <person name="Baldrian P."/>
            <person name="Stursova M."/>
            <person name="Weitz H."/>
            <person name="Taylor A."/>
            <person name="Grigoriev I.V."/>
            <person name="Nagy L.G."/>
            <person name="Martin F."/>
            <person name="Kauserud H."/>
        </authorList>
    </citation>
    <scope>NUCLEOTIDE SEQUENCE</scope>
    <source>
        <strain evidence="2">CBHHK188m</strain>
    </source>
</reference>